<gene>
    <name evidence="1" type="ORF">BDM02DRAFT_3105514</name>
</gene>
<name>A0ACB6YZC6_THEGA</name>
<dbReference type="Proteomes" id="UP000886501">
    <property type="component" value="Unassembled WGS sequence"/>
</dbReference>
<proteinExistence type="predicted"/>
<dbReference type="EMBL" id="MU118428">
    <property type="protein sequence ID" value="KAF9642543.1"/>
    <property type="molecule type" value="Genomic_DNA"/>
</dbReference>
<protein>
    <submittedName>
        <fullName evidence="1">Uncharacterized protein</fullName>
    </submittedName>
</protein>
<comment type="caution">
    <text evidence="1">The sequence shown here is derived from an EMBL/GenBank/DDBJ whole genome shotgun (WGS) entry which is preliminary data.</text>
</comment>
<reference evidence="1" key="2">
    <citation type="journal article" date="2020" name="Nat. Commun.">
        <title>Large-scale genome sequencing of mycorrhizal fungi provides insights into the early evolution of symbiotic traits.</title>
        <authorList>
            <person name="Miyauchi S."/>
            <person name="Kiss E."/>
            <person name="Kuo A."/>
            <person name="Drula E."/>
            <person name="Kohler A."/>
            <person name="Sanchez-Garcia M."/>
            <person name="Morin E."/>
            <person name="Andreopoulos B."/>
            <person name="Barry K.W."/>
            <person name="Bonito G."/>
            <person name="Buee M."/>
            <person name="Carver A."/>
            <person name="Chen C."/>
            <person name="Cichocki N."/>
            <person name="Clum A."/>
            <person name="Culley D."/>
            <person name="Crous P.W."/>
            <person name="Fauchery L."/>
            <person name="Girlanda M."/>
            <person name="Hayes R.D."/>
            <person name="Keri Z."/>
            <person name="LaButti K."/>
            <person name="Lipzen A."/>
            <person name="Lombard V."/>
            <person name="Magnuson J."/>
            <person name="Maillard F."/>
            <person name="Murat C."/>
            <person name="Nolan M."/>
            <person name="Ohm R.A."/>
            <person name="Pangilinan J."/>
            <person name="Pereira M.F."/>
            <person name="Perotto S."/>
            <person name="Peter M."/>
            <person name="Pfister S."/>
            <person name="Riley R."/>
            <person name="Sitrit Y."/>
            <person name="Stielow J.B."/>
            <person name="Szollosi G."/>
            <person name="Zifcakova L."/>
            <person name="Stursova M."/>
            <person name="Spatafora J.W."/>
            <person name="Tedersoo L."/>
            <person name="Vaario L.M."/>
            <person name="Yamada A."/>
            <person name="Yan M."/>
            <person name="Wang P."/>
            <person name="Xu J."/>
            <person name="Bruns T."/>
            <person name="Baldrian P."/>
            <person name="Vilgalys R."/>
            <person name="Dunand C."/>
            <person name="Henrissat B."/>
            <person name="Grigoriev I.V."/>
            <person name="Hibbett D."/>
            <person name="Nagy L.G."/>
            <person name="Martin F.M."/>
        </authorList>
    </citation>
    <scope>NUCLEOTIDE SEQUENCE</scope>
    <source>
        <strain evidence="1">P2</strain>
    </source>
</reference>
<reference evidence="1" key="1">
    <citation type="submission" date="2019-10" db="EMBL/GenBank/DDBJ databases">
        <authorList>
            <consortium name="DOE Joint Genome Institute"/>
            <person name="Kuo A."/>
            <person name="Miyauchi S."/>
            <person name="Kiss E."/>
            <person name="Drula E."/>
            <person name="Kohler A."/>
            <person name="Sanchez-Garcia M."/>
            <person name="Andreopoulos B."/>
            <person name="Barry K.W."/>
            <person name="Bonito G."/>
            <person name="Buee M."/>
            <person name="Carver A."/>
            <person name="Chen C."/>
            <person name="Cichocki N."/>
            <person name="Clum A."/>
            <person name="Culley D."/>
            <person name="Crous P.W."/>
            <person name="Fauchery L."/>
            <person name="Girlanda M."/>
            <person name="Hayes R."/>
            <person name="Keri Z."/>
            <person name="Labutti K."/>
            <person name="Lipzen A."/>
            <person name="Lombard V."/>
            <person name="Magnuson J."/>
            <person name="Maillard F."/>
            <person name="Morin E."/>
            <person name="Murat C."/>
            <person name="Nolan M."/>
            <person name="Ohm R."/>
            <person name="Pangilinan J."/>
            <person name="Pereira M."/>
            <person name="Perotto S."/>
            <person name="Peter M."/>
            <person name="Riley R."/>
            <person name="Sitrit Y."/>
            <person name="Stielow B."/>
            <person name="Szollosi G."/>
            <person name="Zifcakova L."/>
            <person name="Stursova M."/>
            <person name="Spatafora J.W."/>
            <person name="Tedersoo L."/>
            <person name="Vaario L.-M."/>
            <person name="Yamada A."/>
            <person name="Yan M."/>
            <person name="Wang P."/>
            <person name="Xu J."/>
            <person name="Bruns T."/>
            <person name="Baldrian P."/>
            <person name="Vilgalys R."/>
            <person name="Henrissat B."/>
            <person name="Grigoriev I.V."/>
            <person name="Hibbett D."/>
            <person name="Nagy L.G."/>
            <person name="Martin F.M."/>
        </authorList>
    </citation>
    <scope>NUCLEOTIDE SEQUENCE</scope>
    <source>
        <strain evidence="1">P2</strain>
    </source>
</reference>
<keyword evidence="2" id="KW-1185">Reference proteome</keyword>
<sequence>MCDDNFVQAYQYGIFICFADQVICRVFPRFFAYMADYPEKVLLACIRNLGTCPCPRCLIKKIYLQGLGTRVDIQ</sequence>
<accession>A0ACB6YZC6</accession>
<evidence type="ECO:0000313" key="1">
    <source>
        <dbReference type="EMBL" id="KAF9642543.1"/>
    </source>
</evidence>
<organism evidence="1 2">
    <name type="scientific">Thelephora ganbajun</name>
    <name type="common">Ganba fungus</name>
    <dbReference type="NCBI Taxonomy" id="370292"/>
    <lineage>
        <taxon>Eukaryota</taxon>
        <taxon>Fungi</taxon>
        <taxon>Dikarya</taxon>
        <taxon>Basidiomycota</taxon>
        <taxon>Agaricomycotina</taxon>
        <taxon>Agaricomycetes</taxon>
        <taxon>Thelephorales</taxon>
        <taxon>Thelephoraceae</taxon>
        <taxon>Thelephora</taxon>
    </lineage>
</organism>
<evidence type="ECO:0000313" key="2">
    <source>
        <dbReference type="Proteomes" id="UP000886501"/>
    </source>
</evidence>